<keyword evidence="1" id="KW-1133">Transmembrane helix</keyword>
<protein>
    <recommendedName>
        <fullName evidence="4">ABC-2 type transport system permease protein</fullName>
    </recommendedName>
</protein>
<evidence type="ECO:0000313" key="2">
    <source>
        <dbReference type="EMBL" id="GAA4696395.1"/>
    </source>
</evidence>
<evidence type="ECO:0000256" key="1">
    <source>
        <dbReference type="SAM" id="Phobius"/>
    </source>
</evidence>
<keyword evidence="3" id="KW-1185">Reference proteome</keyword>
<comment type="caution">
    <text evidence="2">The sequence shown here is derived from an EMBL/GenBank/DDBJ whole genome shotgun (WGS) entry which is preliminary data.</text>
</comment>
<keyword evidence="1" id="KW-0812">Transmembrane</keyword>
<proteinExistence type="predicted"/>
<keyword evidence="1" id="KW-0472">Membrane</keyword>
<dbReference type="EMBL" id="BAABIC010000012">
    <property type="protein sequence ID" value="GAA4696395.1"/>
    <property type="molecule type" value="Genomic_DNA"/>
</dbReference>
<reference evidence="3" key="1">
    <citation type="journal article" date="2019" name="Int. J. Syst. Evol. Microbiol.">
        <title>The Global Catalogue of Microorganisms (GCM) 10K type strain sequencing project: providing services to taxonomists for standard genome sequencing and annotation.</title>
        <authorList>
            <consortium name="The Broad Institute Genomics Platform"/>
            <consortium name="The Broad Institute Genome Sequencing Center for Infectious Disease"/>
            <person name="Wu L."/>
            <person name="Ma J."/>
        </authorList>
    </citation>
    <scope>NUCLEOTIDE SEQUENCE [LARGE SCALE GENOMIC DNA]</scope>
    <source>
        <strain evidence="3">JCM 18055</strain>
    </source>
</reference>
<evidence type="ECO:0000313" key="3">
    <source>
        <dbReference type="Proteomes" id="UP001500325"/>
    </source>
</evidence>
<sequence>MIATAVQPWLPPVGSSVHALERGAGPEVLALPVLLALALAVLVTGAGVVRARRE</sequence>
<gene>
    <name evidence="2" type="ORF">GCM10023215_38030</name>
</gene>
<name>A0ABP8WVT2_9PSEU</name>
<accession>A0ABP8WVT2</accession>
<evidence type="ECO:0008006" key="4">
    <source>
        <dbReference type="Google" id="ProtNLM"/>
    </source>
</evidence>
<feature type="transmembrane region" description="Helical" evidence="1">
    <location>
        <begin position="29"/>
        <end position="49"/>
    </location>
</feature>
<dbReference type="Proteomes" id="UP001500325">
    <property type="component" value="Unassembled WGS sequence"/>
</dbReference>
<organism evidence="2 3">
    <name type="scientific">Pseudonocardia yuanmonensis</name>
    <dbReference type="NCBI Taxonomy" id="1095914"/>
    <lineage>
        <taxon>Bacteria</taxon>
        <taxon>Bacillati</taxon>
        <taxon>Actinomycetota</taxon>
        <taxon>Actinomycetes</taxon>
        <taxon>Pseudonocardiales</taxon>
        <taxon>Pseudonocardiaceae</taxon>
        <taxon>Pseudonocardia</taxon>
    </lineage>
</organism>